<reference evidence="2 3" key="1">
    <citation type="submission" date="2020-03" db="EMBL/GenBank/DDBJ databases">
        <title>Genomic Encyclopedia of Type Strains, Phase IV (KMG-IV): sequencing the most valuable type-strain genomes for metagenomic binning, comparative biology and taxonomic classification.</title>
        <authorList>
            <person name="Goeker M."/>
        </authorList>
    </citation>
    <scope>NUCLEOTIDE SEQUENCE [LARGE SCALE GENOMIC DNA]</scope>
    <source>
        <strain evidence="2 3">DSM 5718</strain>
    </source>
</reference>
<dbReference type="EMBL" id="JAASRN010000002">
    <property type="protein sequence ID" value="NIK73845.1"/>
    <property type="molecule type" value="Genomic_DNA"/>
</dbReference>
<name>A0A846MQW1_9BACT</name>
<feature type="transmembrane region" description="Helical" evidence="1">
    <location>
        <begin position="106"/>
        <end position="127"/>
    </location>
</feature>
<keyword evidence="3" id="KW-1185">Reference proteome</keyword>
<dbReference type="AlphaFoldDB" id="A0A846MQW1"/>
<evidence type="ECO:0000256" key="1">
    <source>
        <dbReference type="SAM" id="Phobius"/>
    </source>
</evidence>
<evidence type="ECO:0000313" key="3">
    <source>
        <dbReference type="Proteomes" id="UP000537126"/>
    </source>
</evidence>
<keyword evidence="1" id="KW-1133">Transmembrane helix</keyword>
<dbReference type="Proteomes" id="UP000537126">
    <property type="component" value="Unassembled WGS sequence"/>
</dbReference>
<dbReference type="RefSeq" id="WP_166919108.1">
    <property type="nucleotide sequence ID" value="NZ_JAASRN010000002.1"/>
</dbReference>
<keyword evidence="1" id="KW-0472">Membrane</keyword>
<proteinExistence type="predicted"/>
<keyword evidence="1" id="KW-0812">Transmembrane</keyword>
<sequence>MKRILSILALWGVSNIPNFAYAQGGEEVPGFVSVLIYLAYIAIGLAALLAIFLPIVTNPDPKKLAKTGIGVLVLGVIFLLGWAIAGSDVPAQLVERFGVTAGAFKLYGGVIITFYILLAVAFLSIILTEVLRTLR</sequence>
<protein>
    <submittedName>
        <fullName evidence="2">Uncharacterized protein</fullName>
    </submittedName>
</protein>
<organism evidence="2 3">
    <name type="scientific">Thermonema lapsum</name>
    <dbReference type="NCBI Taxonomy" id="28195"/>
    <lineage>
        <taxon>Bacteria</taxon>
        <taxon>Pseudomonadati</taxon>
        <taxon>Bacteroidota</taxon>
        <taxon>Cytophagia</taxon>
        <taxon>Cytophagales</taxon>
        <taxon>Thermonemataceae</taxon>
        <taxon>Thermonema</taxon>
    </lineage>
</organism>
<feature type="transmembrane region" description="Helical" evidence="1">
    <location>
        <begin position="68"/>
        <end position="86"/>
    </location>
</feature>
<feature type="transmembrane region" description="Helical" evidence="1">
    <location>
        <begin position="32"/>
        <end position="56"/>
    </location>
</feature>
<gene>
    <name evidence="2" type="ORF">FHS56_001358</name>
</gene>
<comment type="caution">
    <text evidence="2">The sequence shown here is derived from an EMBL/GenBank/DDBJ whole genome shotgun (WGS) entry which is preliminary data.</text>
</comment>
<evidence type="ECO:0000313" key="2">
    <source>
        <dbReference type="EMBL" id="NIK73845.1"/>
    </source>
</evidence>
<accession>A0A846MQW1</accession>